<dbReference type="GO" id="GO:0004528">
    <property type="term" value="F:phosphodiesterase I activity"/>
    <property type="evidence" value="ECO:0007669"/>
    <property type="project" value="UniProtKB-EC"/>
</dbReference>
<dbReference type="AlphaFoldDB" id="A0A2G9GAI5"/>
<protein>
    <submittedName>
        <fullName evidence="2">Phosphodiesterase I</fullName>
        <ecNumber evidence="2">3.1.4.1</ecNumber>
    </submittedName>
</protein>
<dbReference type="EMBL" id="NKXS01005987">
    <property type="protein sequence ID" value="PIN02297.1"/>
    <property type="molecule type" value="Genomic_DNA"/>
</dbReference>
<sequence>MFRFCIADTEHDWREGSEQYNFIEHCLPSVDRRKQPWLIFAAHRVLGYSSAAFYANEGSFAEPMGRDDLQKLWQKHKVEPNWSIFRDSDYGFVKLTAFDHSNLLFEYKRSRDEVNISSNFSVVVALTSPFSFVQNKRSYFVYFSCKLYEEQ</sequence>
<dbReference type="EC" id="3.1.4.1" evidence="2"/>
<dbReference type="OrthoDB" id="45007at2759"/>
<evidence type="ECO:0000313" key="2">
    <source>
        <dbReference type="EMBL" id="PIN02297.1"/>
    </source>
</evidence>
<reference evidence="3" key="1">
    <citation type="journal article" date="2018" name="Gigascience">
        <title>Genome assembly of the Pink Ipe (Handroanthus impetiginosus, Bignoniaceae), a highly valued, ecologically keystone Neotropical timber forest tree.</title>
        <authorList>
            <person name="Silva-Junior O.B."/>
            <person name="Grattapaglia D."/>
            <person name="Novaes E."/>
            <person name="Collevatti R.G."/>
        </authorList>
    </citation>
    <scope>NUCLEOTIDE SEQUENCE [LARGE SCALE GENOMIC DNA]</scope>
    <source>
        <strain evidence="3">cv. UFG-1</strain>
    </source>
</reference>
<feature type="domain" description="Purple acid phosphatase C-terminal" evidence="1">
    <location>
        <begin position="76"/>
        <end position="113"/>
    </location>
</feature>
<dbReference type="STRING" id="429701.A0A2G9GAI5"/>
<keyword evidence="2" id="KW-0378">Hydrolase</keyword>
<organism evidence="2 3">
    <name type="scientific">Handroanthus impetiginosus</name>
    <dbReference type="NCBI Taxonomy" id="429701"/>
    <lineage>
        <taxon>Eukaryota</taxon>
        <taxon>Viridiplantae</taxon>
        <taxon>Streptophyta</taxon>
        <taxon>Embryophyta</taxon>
        <taxon>Tracheophyta</taxon>
        <taxon>Spermatophyta</taxon>
        <taxon>Magnoliopsida</taxon>
        <taxon>eudicotyledons</taxon>
        <taxon>Gunneridae</taxon>
        <taxon>Pentapetalae</taxon>
        <taxon>asterids</taxon>
        <taxon>lamiids</taxon>
        <taxon>Lamiales</taxon>
        <taxon>Bignoniaceae</taxon>
        <taxon>Crescentiina</taxon>
        <taxon>Tabebuia alliance</taxon>
        <taxon>Handroanthus</taxon>
    </lineage>
</organism>
<dbReference type="SUPFAM" id="SSF56300">
    <property type="entry name" value="Metallo-dependent phosphatases"/>
    <property type="match status" value="1"/>
</dbReference>
<evidence type="ECO:0000313" key="3">
    <source>
        <dbReference type="Proteomes" id="UP000231279"/>
    </source>
</evidence>
<dbReference type="Gene3D" id="3.60.21.10">
    <property type="match status" value="1"/>
</dbReference>
<dbReference type="PANTHER" id="PTHR45778:SF6">
    <property type="entry name" value="INACTIVE PURPLE ACID PHOSPHATASE 24-RELATED"/>
    <property type="match status" value="1"/>
</dbReference>
<name>A0A2G9GAI5_9LAMI</name>
<accession>A0A2G9GAI5</accession>
<proteinExistence type="predicted"/>
<dbReference type="InterPro" id="IPR025733">
    <property type="entry name" value="PAPs_C"/>
</dbReference>
<dbReference type="InterPro" id="IPR029052">
    <property type="entry name" value="Metallo-depent_PP-like"/>
</dbReference>
<evidence type="ECO:0000259" key="1">
    <source>
        <dbReference type="Pfam" id="PF14008"/>
    </source>
</evidence>
<dbReference type="Pfam" id="PF14008">
    <property type="entry name" value="Metallophos_C"/>
    <property type="match status" value="1"/>
</dbReference>
<gene>
    <name evidence="2" type="ORF">CDL12_25192</name>
</gene>
<keyword evidence="3" id="KW-1185">Reference proteome</keyword>
<comment type="caution">
    <text evidence="2">The sequence shown here is derived from an EMBL/GenBank/DDBJ whole genome shotgun (WGS) entry which is preliminary data.</text>
</comment>
<dbReference type="PANTHER" id="PTHR45778">
    <property type="entry name" value="PURPLE ACID PHOSPHATASE-RELATED"/>
    <property type="match status" value="1"/>
</dbReference>
<dbReference type="Proteomes" id="UP000231279">
    <property type="component" value="Unassembled WGS sequence"/>
</dbReference>